<feature type="transmembrane region" description="Helical" evidence="2">
    <location>
        <begin position="93"/>
        <end position="114"/>
    </location>
</feature>
<name>A0A0J6YL18_COCIT</name>
<evidence type="ECO:0000313" key="3">
    <source>
        <dbReference type="EMBL" id="KMP08380.1"/>
    </source>
</evidence>
<dbReference type="EMBL" id="DS028097">
    <property type="protein sequence ID" value="KMP08380.1"/>
    <property type="molecule type" value="Genomic_DNA"/>
</dbReference>
<dbReference type="AlphaFoldDB" id="A0A0J6YL18"/>
<accession>A0A0J6YL18</accession>
<keyword evidence="2" id="KW-0472">Membrane</keyword>
<feature type="region of interest" description="Disordered" evidence="1">
    <location>
        <begin position="1"/>
        <end position="26"/>
    </location>
</feature>
<protein>
    <submittedName>
        <fullName evidence="3">Uncharacterized protein</fullName>
    </submittedName>
</protein>
<evidence type="ECO:0000256" key="1">
    <source>
        <dbReference type="SAM" id="MobiDB-lite"/>
    </source>
</evidence>
<organism evidence="3 4">
    <name type="scientific">Coccidioides immitis RMSCC 2394</name>
    <dbReference type="NCBI Taxonomy" id="404692"/>
    <lineage>
        <taxon>Eukaryota</taxon>
        <taxon>Fungi</taxon>
        <taxon>Dikarya</taxon>
        <taxon>Ascomycota</taxon>
        <taxon>Pezizomycotina</taxon>
        <taxon>Eurotiomycetes</taxon>
        <taxon>Eurotiomycetidae</taxon>
        <taxon>Onygenales</taxon>
        <taxon>Onygenaceae</taxon>
        <taxon>Coccidioides</taxon>
    </lineage>
</organism>
<evidence type="ECO:0000313" key="4">
    <source>
        <dbReference type="Proteomes" id="UP000054565"/>
    </source>
</evidence>
<dbReference type="STRING" id="404692.A0A0J6YL18"/>
<dbReference type="Proteomes" id="UP000054565">
    <property type="component" value="Unassembled WGS sequence"/>
</dbReference>
<keyword evidence="2" id="KW-0812">Transmembrane</keyword>
<gene>
    <name evidence="3" type="ORF">CIRG_08061</name>
</gene>
<reference evidence="4" key="1">
    <citation type="journal article" date="2010" name="Genome Res.">
        <title>Population genomic sequencing of Coccidioides fungi reveals recent hybridization and transposon control.</title>
        <authorList>
            <person name="Neafsey D.E."/>
            <person name="Barker B.M."/>
            <person name="Sharpton T.J."/>
            <person name="Stajich J.E."/>
            <person name="Park D.J."/>
            <person name="Whiston E."/>
            <person name="Hung C.-Y."/>
            <person name="McMahan C."/>
            <person name="White J."/>
            <person name="Sykes S."/>
            <person name="Heiman D."/>
            <person name="Young S."/>
            <person name="Zeng Q."/>
            <person name="Abouelleil A."/>
            <person name="Aftuck L."/>
            <person name="Bessette D."/>
            <person name="Brown A."/>
            <person name="FitzGerald M."/>
            <person name="Lui A."/>
            <person name="Macdonald J.P."/>
            <person name="Priest M."/>
            <person name="Orbach M.J."/>
            <person name="Galgiani J.N."/>
            <person name="Kirkland T.N."/>
            <person name="Cole G.T."/>
            <person name="Birren B.W."/>
            <person name="Henn M.R."/>
            <person name="Taylor J.W."/>
            <person name="Rounsley S.D."/>
        </authorList>
    </citation>
    <scope>NUCLEOTIDE SEQUENCE [LARGE SCALE GENOMIC DNA]</scope>
    <source>
        <strain evidence="4">RMSCC 2394</strain>
    </source>
</reference>
<proteinExistence type="predicted"/>
<evidence type="ECO:0000256" key="2">
    <source>
        <dbReference type="SAM" id="Phobius"/>
    </source>
</evidence>
<keyword evidence="2" id="KW-1133">Transmembrane helix</keyword>
<sequence>MAHDSMVLEEGKDREPAPSSALKSGPAEVVVNASGHKQELERNFSLLSICGVGITTGNTWIAMGGSIWETRGYLQCWATPGLYMNCDCERSNILLHSLLCCAIIFLDVPIVSYVRHPDSEYGAPSVARLS</sequence>